<comment type="caution">
    <text evidence="3">The sequence shown here is derived from an EMBL/GenBank/DDBJ whole genome shotgun (WGS) entry which is preliminary data.</text>
</comment>
<dbReference type="InterPro" id="IPR011029">
    <property type="entry name" value="DEATH-like_dom_sf"/>
</dbReference>
<sequence length="122" mass="13824">MEALKVKYEQNKAEVLSHLDVNSDLLDVMTRHGLIDISDWVKFKNVAEARERNATLMKTLVERRTDHAYPLFIQSLRDVGQHTVADLLTDIGERLASSHNPTNESGGQRDVTTQTCAQLKYT</sequence>
<dbReference type="CDD" id="cd01671">
    <property type="entry name" value="CARD"/>
    <property type="match status" value="1"/>
</dbReference>
<dbReference type="SUPFAM" id="SSF47986">
    <property type="entry name" value="DEATH domain"/>
    <property type="match status" value="1"/>
</dbReference>
<organism evidence="3 4">
    <name type="scientific">Pomacea canaliculata</name>
    <name type="common">Golden apple snail</name>
    <dbReference type="NCBI Taxonomy" id="400727"/>
    <lineage>
        <taxon>Eukaryota</taxon>
        <taxon>Metazoa</taxon>
        <taxon>Spiralia</taxon>
        <taxon>Lophotrochozoa</taxon>
        <taxon>Mollusca</taxon>
        <taxon>Gastropoda</taxon>
        <taxon>Caenogastropoda</taxon>
        <taxon>Architaenioglossa</taxon>
        <taxon>Ampullarioidea</taxon>
        <taxon>Ampullariidae</taxon>
        <taxon>Pomacea</taxon>
    </lineage>
</organism>
<dbReference type="GO" id="GO:0042981">
    <property type="term" value="P:regulation of apoptotic process"/>
    <property type="evidence" value="ECO:0007669"/>
    <property type="project" value="InterPro"/>
</dbReference>
<evidence type="ECO:0000313" key="3">
    <source>
        <dbReference type="EMBL" id="PVD23781.1"/>
    </source>
</evidence>
<feature type="compositionally biased region" description="Polar residues" evidence="1">
    <location>
        <begin position="97"/>
        <end position="122"/>
    </location>
</feature>
<evidence type="ECO:0000313" key="4">
    <source>
        <dbReference type="Proteomes" id="UP000245119"/>
    </source>
</evidence>
<protein>
    <recommendedName>
        <fullName evidence="2">CARD domain-containing protein</fullName>
    </recommendedName>
</protein>
<name>A0A2T7NRH8_POMCA</name>
<keyword evidence="4" id="KW-1185">Reference proteome</keyword>
<reference evidence="3 4" key="1">
    <citation type="submission" date="2018-04" db="EMBL/GenBank/DDBJ databases">
        <title>The genome of golden apple snail Pomacea canaliculata provides insight into stress tolerance and invasive adaptation.</title>
        <authorList>
            <person name="Liu C."/>
            <person name="Liu B."/>
            <person name="Ren Y."/>
            <person name="Zhang Y."/>
            <person name="Wang H."/>
            <person name="Li S."/>
            <person name="Jiang F."/>
            <person name="Yin L."/>
            <person name="Zhang G."/>
            <person name="Qian W."/>
            <person name="Fan W."/>
        </authorList>
    </citation>
    <scope>NUCLEOTIDE SEQUENCE [LARGE SCALE GENOMIC DNA]</scope>
    <source>
        <strain evidence="3">SZHN2017</strain>
        <tissue evidence="3">Muscle</tissue>
    </source>
</reference>
<feature type="domain" description="CARD" evidence="2">
    <location>
        <begin position="1"/>
        <end position="91"/>
    </location>
</feature>
<dbReference type="Gene3D" id="1.10.533.10">
    <property type="entry name" value="Death Domain, Fas"/>
    <property type="match status" value="1"/>
</dbReference>
<dbReference type="EMBL" id="PZQS01000010">
    <property type="protein sequence ID" value="PVD23781.1"/>
    <property type="molecule type" value="Genomic_DNA"/>
</dbReference>
<dbReference type="Proteomes" id="UP000245119">
    <property type="component" value="Linkage Group LG10"/>
</dbReference>
<dbReference type="InterPro" id="IPR001315">
    <property type="entry name" value="CARD"/>
</dbReference>
<accession>A0A2T7NRH8</accession>
<feature type="region of interest" description="Disordered" evidence="1">
    <location>
        <begin position="95"/>
        <end position="122"/>
    </location>
</feature>
<evidence type="ECO:0000256" key="1">
    <source>
        <dbReference type="SAM" id="MobiDB-lite"/>
    </source>
</evidence>
<dbReference type="Pfam" id="PF00619">
    <property type="entry name" value="CARD"/>
    <property type="match status" value="1"/>
</dbReference>
<dbReference type="PROSITE" id="PS50209">
    <property type="entry name" value="CARD"/>
    <property type="match status" value="1"/>
</dbReference>
<evidence type="ECO:0000259" key="2">
    <source>
        <dbReference type="PROSITE" id="PS50209"/>
    </source>
</evidence>
<proteinExistence type="predicted"/>
<dbReference type="AlphaFoldDB" id="A0A2T7NRH8"/>
<gene>
    <name evidence="3" type="ORF">C0Q70_17055</name>
</gene>